<evidence type="ECO:0000256" key="1">
    <source>
        <dbReference type="ARBA" id="ARBA00004123"/>
    </source>
</evidence>
<feature type="domain" description="C2H2-type" evidence="14">
    <location>
        <begin position="302"/>
        <end position="330"/>
    </location>
</feature>
<name>A0A653CJT8_CALMS</name>
<feature type="domain" description="C2H2-type" evidence="14">
    <location>
        <begin position="195"/>
        <end position="222"/>
    </location>
</feature>
<accession>A0A653CJT8</accession>
<feature type="region of interest" description="Disordered" evidence="13">
    <location>
        <begin position="161"/>
        <end position="183"/>
    </location>
</feature>
<keyword evidence="8" id="KW-0238">DNA-binding</keyword>
<feature type="compositionally biased region" description="Polar residues" evidence="13">
    <location>
        <begin position="161"/>
        <end position="179"/>
    </location>
</feature>
<dbReference type="GO" id="GO:1990837">
    <property type="term" value="F:sequence-specific double-stranded DNA binding"/>
    <property type="evidence" value="ECO:0007669"/>
    <property type="project" value="UniProtKB-ARBA"/>
</dbReference>
<keyword evidence="6 12" id="KW-0862">Zinc</keyword>
<protein>
    <recommendedName>
        <fullName evidence="18">Protein krueppel</fullName>
    </recommendedName>
</protein>
<dbReference type="InterPro" id="IPR036236">
    <property type="entry name" value="Znf_C2H2_sf"/>
</dbReference>
<dbReference type="Gene3D" id="3.30.160.60">
    <property type="entry name" value="Classic Zinc Finger"/>
    <property type="match status" value="5"/>
</dbReference>
<comment type="similarity">
    <text evidence="2">Belongs to the krueppel C2H2-type zinc-finger protein family.</text>
</comment>
<feature type="binding site" evidence="12">
    <location>
        <position position="51"/>
    </location>
    <ligand>
        <name>Zn(2+)</name>
        <dbReference type="ChEBI" id="CHEBI:29105"/>
    </ligand>
</feature>
<dbReference type="InterPro" id="IPR012934">
    <property type="entry name" value="Znf_AD"/>
</dbReference>
<evidence type="ECO:0000256" key="6">
    <source>
        <dbReference type="ARBA" id="ARBA00022833"/>
    </source>
</evidence>
<evidence type="ECO:0000256" key="2">
    <source>
        <dbReference type="ARBA" id="ARBA00006991"/>
    </source>
</evidence>
<dbReference type="PANTHER" id="PTHR16515">
    <property type="entry name" value="PR DOMAIN ZINC FINGER PROTEIN"/>
    <property type="match status" value="1"/>
</dbReference>
<dbReference type="AlphaFoldDB" id="A0A653CJT8"/>
<evidence type="ECO:0000256" key="3">
    <source>
        <dbReference type="ARBA" id="ARBA00022723"/>
    </source>
</evidence>
<evidence type="ECO:0000256" key="12">
    <source>
        <dbReference type="PROSITE-ProRule" id="PRU01263"/>
    </source>
</evidence>
<evidence type="ECO:0000313" key="17">
    <source>
        <dbReference type="Proteomes" id="UP000410492"/>
    </source>
</evidence>
<dbReference type="PROSITE" id="PS50157">
    <property type="entry name" value="ZINC_FINGER_C2H2_2"/>
    <property type="match status" value="4"/>
</dbReference>
<dbReference type="PROSITE" id="PS51915">
    <property type="entry name" value="ZAD"/>
    <property type="match status" value="1"/>
</dbReference>
<dbReference type="GO" id="GO:0008270">
    <property type="term" value="F:zinc ion binding"/>
    <property type="evidence" value="ECO:0007669"/>
    <property type="project" value="UniProtKB-UniRule"/>
</dbReference>
<evidence type="ECO:0000313" key="16">
    <source>
        <dbReference type="EMBL" id="VEN48043.1"/>
    </source>
</evidence>
<evidence type="ECO:0000259" key="15">
    <source>
        <dbReference type="PROSITE" id="PS51915"/>
    </source>
</evidence>
<dbReference type="EMBL" id="CAACVG010008012">
    <property type="protein sequence ID" value="VEN48043.1"/>
    <property type="molecule type" value="Genomic_DNA"/>
</dbReference>
<proteinExistence type="inferred from homology"/>
<keyword evidence="3 12" id="KW-0479">Metal-binding</keyword>
<feature type="domain" description="C2H2-type" evidence="14">
    <location>
        <begin position="274"/>
        <end position="301"/>
    </location>
</feature>
<dbReference type="FunFam" id="3.30.160.60:FF:000303">
    <property type="entry name" value="Zinc finger protein 41"/>
    <property type="match status" value="1"/>
</dbReference>
<feature type="binding site" evidence="12">
    <location>
        <position position="10"/>
    </location>
    <ligand>
        <name>Zn(2+)</name>
        <dbReference type="ChEBI" id="CHEBI:29105"/>
    </ligand>
</feature>
<dbReference type="SUPFAM" id="SSF57667">
    <property type="entry name" value="beta-beta-alpha zinc fingers"/>
    <property type="match status" value="3"/>
</dbReference>
<evidence type="ECO:0000256" key="10">
    <source>
        <dbReference type="ARBA" id="ARBA00023242"/>
    </source>
</evidence>
<keyword evidence="10" id="KW-0539">Nucleus</keyword>
<evidence type="ECO:0000256" key="11">
    <source>
        <dbReference type="PROSITE-ProRule" id="PRU00042"/>
    </source>
</evidence>
<keyword evidence="5 11" id="KW-0863">Zinc-finger</keyword>
<feature type="domain" description="C2H2-type" evidence="14">
    <location>
        <begin position="331"/>
        <end position="358"/>
    </location>
</feature>
<keyword evidence="4" id="KW-0677">Repeat</keyword>
<dbReference type="GO" id="GO:0005634">
    <property type="term" value="C:nucleus"/>
    <property type="evidence" value="ECO:0007669"/>
    <property type="project" value="UniProtKB-SubCell"/>
</dbReference>
<dbReference type="InterPro" id="IPR013087">
    <property type="entry name" value="Znf_C2H2_type"/>
</dbReference>
<keyword evidence="7" id="KW-0805">Transcription regulation</keyword>
<feature type="binding site" evidence="12">
    <location>
        <position position="13"/>
    </location>
    <ligand>
        <name>Zn(2+)</name>
        <dbReference type="ChEBI" id="CHEBI:29105"/>
    </ligand>
</feature>
<feature type="domain" description="ZAD" evidence="15">
    <location>
        <begin position="8"/>
        <end position="78"/>
    </location>
</feature>
<comment type="subcellular location">
    <subcellularLocation>
        <location evidence="1">Nucleus</location>
    </subcellularLocation>
</comment>
<keyword evidence="17" id="KW-1185">Reference proteome</keyword>
<dbReference type="InterPro" id="IPR050331">
    <property type="entry name" value="Zinc_finger"/>
</dbReference>
<reference evidence="16 17" key="1">
    <citation type="submission" date="2019-01" db="EMBL/GenBank/DDBJ databases">
        <authorList>
            <person name="Sayadi A."/>
        </authorList>
    </citation>
    <scope>NUCLEOTIDE SEQUENCE [LARGE SCALE GENOMIC DNA]</scope>
</reference>
<dbReference type="Pfam" id="PF12874">
    <property type="entry name" value="zf-met"/>
    <property type="match status" value="1"/>
</dbReference>
<dbReference type="Pfam" id="PF00096">
    <property type="entry name" value="zf-C2H2"/>
    <property type="match status" value="3"/>
</dbReference>
<evidence type="ECO:0000256" key="4">
    <source>
        <dbReference type="ARBA" id="ARBA00022737"/>
    </source>
</evidence>
<feature type="binding site" evidence="12">
    <location>
        <position position="54"/>
    </location>
    <ligand>
        <name>Zn(2+)</name>
        <dbReference type="ChEBI" id="CHEBI:29105"/>
    </ligand>
</feature>
<evidence type="ECO:0000256" key="9">
    <source>
        <dbReference type="ARBA" id="ARBA00023163"/>
    </source>
</evidence>
<dbReference type="PANTHER" id="PTHR16515:SF49">
    <property type="entry name" value="GASTRULA ZINC FINGER PROTEIN XLCGF49.1-LIKE-RELATED"/>
    <property type="match status" value="1"/>
</dbReference>
<dbReference type="Pfam" id="PF07776">
    <property type="entry name" value="zf-AD"/>
    <property type="match status" value="1"/>
</dbReference>
<evidence type="ECO:0000259" key="14">
    <source>
        <dbReference type="PROSITE" id="PS50157"/>
    </source>
</evidence>
<dbReference type="FunFam" id="3.30.160.60:FF:000446">
    <property type="entry name" value="Zinc finger protein"/>
    <property type="match status" value="1"/>
</dbReference>
<dbReference type="GO" id="GO:0010468">
    <property type="term" value="P:regulation of gene expression"/>
    <property type="evidence" value="ECO:0007669"/>
    <property type="project" value="TreeGrafter"/>
</dbReference>
<sequence length="388" mass="44255">MASTQNLYQCRLCLKRTPTRVNIFGGDFPKMLEILTSIKIRENDGLPKYSCRQCALDVKSALIVKRRIIKAHKCLLEHLSKKRMSSTSNQKTSFLTQSSKKCTKPSQAVATRCSTTYESKDSENLCESATSKIEIKEEGLDEIQNIITEVEITLEVFDESQNSNDVASPNQENSGSTNEIKGKVNTETIDKQTDYTCRECNISFTRKSAYRVHCAKHKKTKCHICEKFIRSDNFNKHLLVHTSGPSLCNLCGAQLKNSESLRCHISKNHNSSRFVCEECGKKFKIKYNLIRHKKVHTGIRNFKCETCGKAFFTKGDLVTHHKMTHKKLRPHICEFCGTAFSSQSALRIHRRQHTNEKPFVCDQCDQGFRQKVFTKTMVCQNTPAYSAL</sequence>
<dbReference type="OrthoDB" id="6077919at2759"/>
<organism evidence="16 17">
    <name type="scientific">Callosobruchus maculatus</name>
    <name type="common">Southern cowpea weevil</name>
    <name type="synonym">Pulse bruchid</name>
    <dbReference type="NCBI Taxonomy" id="64391"/>
    <lineage>
        <taxon>Eukaryota</taxon>
        <taxon>Metazoa</taxon>
        <taxon>Ecdysozoa</taxon>
        <taxon>Arthropoda</taxon>
        <taxon>Hexapoda</taxon>
        <taxon>Insecta</taxon>
        <taxon>Pterygota</taxon>
        <taxon>Neoptera</taxon>
        <taxon>Endopterygota</taxon>
        <taxon>Coleoptera</taxon>
        <taxon>Polyphaga</taxon>
        <taxon>Cucujiformia</taxon>
        <taxon>Chrysomeloidea</taxon>
        <taxon>Chrysomelidae</taxon>
        <taxon>Bruchinae</taxon>
        <taxon>Bruchini</taxon>
        <taxon>Callosobruchus</taxon>
    </lineage>
</organism>
<gene>
    <name evidence="16" type="ORF">CALMAC_LOCUS9635</name>
</gene>
<dbReference type="SMART" id="SM00355">
    <property type="entry name" value="ZnF_C2H2"/>
    <property type="match status" value="6"/>
</dbReference>
<dbReference type="FunFam" id="3.30.160.60:FF:001370">
    <property type="entry name" value="Zinc finger protein"/>
    <property type="match status" value="1"/>
</dbReference>
<evidence type="ECO:0000256" key="7">
    <source>
        <dbReference type="ARBA" id="ARBA00023015"/>
    </source>
</evidence>
<keyword evidence="9" id="KW-0804">Transcription</keyword>
<dbReference type="SUPFAM" id="SSF57716">
    <property type="entry name" value="Glucocorticoid receptor-like (DNA-binding domain)"/>
    <property type="match status" value="1"/>
</dbReference>
<evidence type="ECO:0008006" key="18">
    <source>
        <dbReference type="Google" id="ProtNLM"/>
    </source>
</evidence>
<evidence type="ECO:0000256" key="5">
    <source>
        <dbReference type="ARBA" id="ARBA00022771"/>
    </source>
</evidence>
<dbReference type="Gene3D" id="3.40.1800.20">
    <property type="match status" value="1"/>
</dbReference>
<dbReference type="PROSITE" id="PS00028">
    <property type="entry name" value="ZINC_FINGER_C2H2_1"/>
    <property type="match status" value="4"/>
</dbReference>
<dbReference type="Proteomes" id="UP000410492">
    <property type="component" value="Unassembled WGS sequence"/>
</dbReference>
<evidence type="ECO:0000256" key="13">
    <source>
        <dbReference type="SAM" id="MobiDB-lite"/>
    </source>
</evidence>
<evidence type="ECO:0000256" key="8">
    <source>
        <dbReference type="ARBA" id="ARBA00023125"/>
    </source>
</evidence>